<proteinExistence type="predicted"/>
<keyword evidence="3" id="KW-1185">Reference proteome</keyword>
<organism evidence="2 3">
    <name type="scientific">Mycobacterium adipatum</name>
    <dbReference type="NCBI Taxonomy" id="1682113"/>
    <lineage>
        <taxon>Bacteria</taxon>
        <taxon>Bacillati</taxon>
        <taxon>Actinomycetota</taxon>
        <taxon>Actinomycetes</taxon>
        <taxon>Mycobacteriales</taxon>
        <taxon>Mycobacteriaceae</taxon>
        <taxon>Mycobacterium</taxon>
    </lineage>
</organism>
<name>A0A172UHB9_9MYCO</name>
<evidence type="ECO:0000313" key="2">
    <source>
        <dbReference type="EMBL" id="ANE78539.1"/>
    </source>
</evidence>
<evidence type="ECO:0000313" key="3">
    <source>
        <dbReference type="Proteomes" id="UP000077143"/>
    </source>
</evidence>
<accession>A0A172UHB9</accession>
<reference evidence="2 3" key="1">
    <citation type="submission" date="2016-05" db="EMBL/GenBank/DDBJ databases">
        <title>Complete genome sequence of a phthalic acid esters degrading Mycobacterium sp. YC-RL4.</title>
        <authorList>
            <person name="Ren L."/>
            <person name="Fan S."/>
            <person name="Ruth N."/>
            <person name="Jia Y."/>
            <person name="Wang J."/>
            <person name="Qiao C."/>
        </authorList>
    </citation>
    <scope>NUCLEOTIDE SEQUENCE [LARGE SCALE GENOMIC DNA]</scope>
    <source>
        <strain evidence="2 3">YC-RL4</strain>
    </source>
</reference>
<dbReference type="Proteomes" id="UP000077143">
    <property type="component" value="Chromosome"/>
</dbReference>
<dbReference type="RefSeq" id="WP_067991219.1">
    <property type="nucleotide sequence ID" value="NZ_JBFUXV010000012.1"/>
</dbReference>
<evidence type="ECO:0000256" key="1">
    <source>
        <dbReference type="SAM" id="SignalP"/>
    </source>
</evidence>
<keyword evidence="1" id="KW-0732">Signal</keyword>
<feature type="chain" id="PRO_5008002066" evidence="1">
    <location>
        <begin position="28"/>
        <end position="74"/>
    </location>
</feature>
<dbReference type="AlphaFoldDB" id="A0A172UHB9"/>
<dbReference type="KEGG" id="madi:A7U43_03575"/>
<sequence>MMNFTMAGLVAGAFTAAVVGFAAPAQAAVTLQDVTALGNGAGVYDIYDNDSNYPWLDQLVPRVHVPHVDTSVRN</sequence>
<dbReference type="OrthoDB" id="4750653at2"/>
<dbReference type="EMBL" id="CP015596">
    <property type="protein sequence ID" value="ANE78539.1"/>
    <property type="molecule type" value="Genomic_DNA"/>
</dbReference>
<feature type="signal peptide" evidence="1">
    <location>
        <begin position="1"/>
        <end position="27"/>
    </location>
</feature>
<dbReference type="STRING" id="1682113.A7U43_03575"/>
<protein>
    <submittedName>
        <fullName evidence="2">Uncharacterized protein</fullName>
    </submittedName>
</protein>
<gene>
    <name evidence="2" type="ORF">A7U43_03575</name>
</gene>